<gene>
    <name evidence="2" type="ORF">TWF730_004562</name>
</gene>
<dbReference type="EMBL" id="JAVHNS010000018">
    <property type="protein sequence ID" value="KAK6331480.1"/>
    <property type="molecule type" value="Genomic_DNA"/>
</dbReference>
<accession>A0AAV9TYX7</accession>
<reference evidence="2 3" key="1">
    <citation type="submission" date="2019-10" db="EMBL/GenBank/DDBJ databases">
        <authorList>
            <person name="Palmer J.M."/>
        </authorList>
    </citation>
    <scope>NUCLEOTIDE SEQUENCE [LARGE SCALE GENOMIC DNA]</scope>
    <source>
        <strain evidence="2 3">TWF730</strain>
    </source>
</reference>
<feature type="region of interest" description="Disordered" evidence="1">
    <location>
        <begin position="181"/>
        <end position="215"/>
    </location>
</feature>
<evidence type="ECO:0000256" key="1">
    <source>
        <dbReference type="SAM" id="MobiDB-lite"/>
    </source>
</evidence>
<organism evidence="2 3">
    <name type="scientific">Orbilia blumenaviensis</name>
    <dbReference type="NCBI Taxonomy" id="1796055"/>
    <lineage>
        <taxon>Eukaryota</taxon>
        <taxon>Fungi</taxon>
        <taxon>Dikarya</taxon>
        <taxon>Ascomycota</taxon>
        <taxon>Pezizomycotina</taxon>
        <taxon>Orbiliomycetes</taxon>
        <taxon>Orbiliales</taxon>
        <taxon>Orbiliaceae</taxon>
        <taxon>Orbilia</taxon>
    </lineage>
</organism>
<feature type="region of interest" description="Disordered" evidence="1">
    <location>
        <begin position="1"/>
        <end position="78"/>
    </location>
</feature>
<evidence type="ECO:0000313" key="2">
    <source>
        <dbReference type="EMBL" id="KAK6331480.1"/>
    </source>
</evidence>
<protein>
    <submittedName>
        <fullName evidence="2">Uncharacterized protein</fullName>
    </submittedName>
</protein>
<feature type="compositionally biased region" description="Polar residues" evidence="1">
    <location>
        <begin position="62"/>
        <end position="75"/>
    </location>
</feature>
<feature type="region of interest" description="Disordered" evidence="1">
    <location>
        <begin position="229"/>
        <end position="282"/>
    </location>
</feature>
<name>A0AAV9TYX7_9PEZI</name>
<sequence length="371" mass="41532">MPRRTRPSSLGKGPATSSKGNGPRDILRGEDPNLGTIPENSSDELSSVPETHSAQKPGATLSRASGPSLTVPQQRKQIHASGEPICTLRSSSWTQAELNGLLVYIEGSEGGGVGSDITKSKTVDEMLTRWATWRAQYQKARKLAEHSGWALDKMFNTNEANSSLNGLCNSFWRVHRILNGEPQNTDHTSDGKSRGGLQDSNYGQSDAEGTEEPVASRVRIEIEKGESISGGSLCPRLPNSKRKRARSPEPSDTEGEEDRFINPSKADHLIPKRHKKLRKSPNAGQLTMAEAIVMVARIKAEAKARKHEFILKRDELKHRYKQERFNWERDERGRQYQRERREKEEKHELEKLQLEITLATLRAPQHTPNLG</sequence>
<evidence type="ECO:0000313" key="3">
    <source>
        <dbReference type="Proteomes" id="UP001373714"/>
    </source>
</evidence>
<comment type="caution">
    <text evidence="2">The sequence shown here is derived from an EMBL/GenBank/DDBJ whole genome shotgun (WGS) entry which is preliminary data.</text>
</comment>
<proteinExistence type="predicted"/>
<dbReference type="AlphaFoldDB" id="A0AAV9TYX7"/>
<feature type="compositionally biased region" description="Polar residues" evidence="1">
    <location>
        <begin position="38"/>
        <end position="54"/>
    </location>
</feature>
<dbReference type="Proteomes" id="UP001373714">
    <property type="component" value="Unassembled WGS sequence"/>
</dbReference>
<keyword evidence="3" id="KW-1185">Reference proteome</keyword>